<keyword evidence="5" id="KW-1185">Reference proteome</keyword>
<name>A0ABN2HH03_9ACTN</name>
<dbReference type="InterPro" id="IPR023370">
    <property type="entry name" value="TrmO-like_N"/>
</dbReference>
<dbReference type="Pfam" id="PF01980">
    <property type="entry name" value="TrmO_N"/>
    <property type="match status" value="1"/>
</dbReference>
<accession>A0ABN2HH03</accession>
<dbReference type="PROSITE" id="PS01318">
    <property type="entry name" value="TSAA_1"/>
    <property type="match status" value="1"/>
</dbReference>
<dbReference type="SUPFAM" id="SSF118196">
    <property type="entry name" value="YaeB-like"/>
    <property type="match status" value="1"/>
</dbReference>
<dbReference type="InterPro" id="IPR036414">
    <property type="entry name" value="YaeB_N_sf"/>
</dbReference>
<evidence type="ECO:0000313" key="4">
    <source>
        <dbReference type="EMBL" id="GAA1687451.1"/>
    </source>
</evidence>
<sequence length="133" mass="14122">MTFEIRPVAVVESSLTDPGGAPKQGVEGAPDAWLRFDAAVAEGIGDLAAGDEVFVLTWLHLADRSVLAVHPRDDVRNPLTGVFSTRSADRPNPVGLHRVRVLAVEGLRVRVADLEAVDGTPVVDVKPVLDGAR</sequence>
<dbReference type="InterPro" id="IPR023368">
    <property type="entry name" value="UPF0066_cons_site"/>
</dbReference>
<dbReference type="Proteomes" id="UP001500064">
    <property type="component" value="Unassembled WGS sequence"/>
</dbReference>
<feature type="domain" description="TsaA-like" evidence="3">
    <location>
        <begin position="5"/>
        <end position="133"/>
    </location>
</feature>
<gene>
    <name evidence="4" type="primary">tsaA</name>
    <name evidence="4" type="ORF">GCM10009733_100100</name>
</gene>
<dbReference type="InterPro" id="IPR036413">
    <property type="entry name" value="YaeB-like_sf"/>
</dbReference>
<evidence type="ECO:0000259" key="3">
    <source>
        <dbReference type="PROSITE" id="PS51668"/>
    </source>
</evidence>
<dbReference type="PANTHER" id="PTHR12818">
    <property type="entry name" value="TRNA (ADENINE(37)-N6)-METHYLTRANSFERASE"/>
    <property type="match status" value="1"/>
</dbReference>
<organism evidence="4 5">
    <name type="scientific">Nonomuraea maheshkhaliensis</name>
    <dbReference type="NCBI Taxonomy" id="419590"/>
    <lineage>
        <taxon>Bacteria</taxon>
        <taxon>Bacillati</taxon>
        <taxon>Actinomycetota</taxon>
        <taxon>Actinomycetes</taxon>
        <taxon>Streptosporangiales</taxon>
        <taxon>Streptosporangiaceae</taxon>
        <taxon>Nonomuraea</taxon>
    </lineage>
</organism>
<evidence type="ECO:0000256" key="1">
    <source>
        <dbReference type="ARBA" id="ARBA00022691"/>
    </source>
</evidence>
<dbReference type="PROSITE" id="PS51668">
    <property type="entry name" value="TSAA_2"/>
    <property type="match status" value="1"/>
</dbReference>
<dbReference type="RefSeq" id="WP_346114229.1">
    <property type="nucleotide sequence ID" value="NZ_BAAAMU010000155.1"/>
</dbReference>
<comment type="caution">
    <text evidence="4">The sequence shown here is derived from an EMBL/GenBank/DDBJ whole genome shotgun (WGS) entry which is preliminary data.</text>
</comment>
<keyword evidence="1" id="KW-0949">S-adenosyl-L-methionine</keyword>
<dbReference type="CDD" id="cd09281">
    <property type="entry name" value="UPF0066"/>
    <property type="match status" value="1"/>
</dbReference>
<dbReference type="InterPro" id="IPR040372">
    <property type="entry name" value="YaeB-like"/>
</dbReference>
<dbReference type="PANTHER" id="PTHR12818:SF0">
    <property type="entry name" value="TRNA (ADENINE(37)-N6)-METHYLTRANSFERASE"/>
    <property type="match status" value="1"/>
</dbReference>
<protein>
    <submittedName>
        <fullName evidence="4">tRNA (N6-threonylcarbamoyladenosine(37)-N6)-methyltransferase TrmO</fullName>
    </submittedName>
</protein>
<reference evidence="4 5" key="1">
    <citation type="journal article" date="2019" name="Int. J. Syst. Evol. Microbiol.">
        <title>The Global Catalogue of Microorganisms (GCM) 10K type strain sequencing project: providing services to taxonomists for standard genome sequencing and annotation.</title>
        <authorList>
            <consortium name="The Broad Institute Genomics Platform"/>
            <consortium name="The Broad Institute Genome Sequencing Center for Infectious Disease"/>
            <person name="Wu L."/>
            <person name="Ma J."/>
        </authorList>
    </citation>
    <scope>NUCLEOTIDE SEQUENCE [LARGE SCALE GENOMIC DNA]</scope>
    <source>
        <strain evidence="4 5">JCM 13929</strain>
    </source>
</reference>
<evidence type="ECO:0000313" key="5">
    <source>
        <dbReference type="Proteomes" id="UP001500064"/>
    </source>
</evidence>
<comment type="similarity">
    <text evidence="2">Belongs to the tRNA methyltransferase O family.</text>
</comment>
<dbReference type="NCBIfam" id="TIGR00104">
    <property type="entry name" value="tRNA_TsaA"/>
    <property type="match status" value="1"/>
</dbReference>
<proteinExistence type="inferred from homology"/>
<evidence type="ECO:0000256" key="2">
    <source>
        <dbReference type="ARBA" id="ARBA00033753"/>
    </source>
</evidence>
<dbReference type="Gene3D" id="2.40.30.70">
    <property type="entry name" value="YaeB-like"/>
    <property type="match status" value="1"/>
</dbReference>
<dbReference type="EMBL" id="BAAAMU010000155">
    <property type="protein sequence ID" value="GAA1687451.1"/>
    <property type="molecule type" value="Genomic_DNA"/>
</dbReference>